<name>A0A346E0S7_9FLAO</name>
<comment type="subunit">
    <text evidence="9">Homodimer.</text>
</comment>
<dbReference type="PROSITE" id="PS00636">
    <property type="entry name" value="DNAJ_1"/>
    <property type="match status" value="1"/>
</dbReference>
<dbReference type="Gene3D" id="1.10.287.110">
    <property type="entry name" value="DnaJ domain"/>
    <property type="match status" value="1"/>
</dbReference>
<evidence type="ECO:0000313" key="11">
    <source>
        <dbReference type="EMBL" id="AXN02582.1"/>
    </source>
</evidence>
<dbReference type="PANTHER" id="PTHR43096:SF48">
    <property type="entry name" value="CHAPERONE PROTEIN DNAJ"/>
    <property type="match status" value="1"/>
</dbReference>
<dbReference type="Pfam" id="PF01556">
    <property type="entry name" value="DnaJ_C"/>
    <property type="match status" value="1"/>
</dbReference>
<evidence type="ECO:0000256" key="5">
    <source>
        <dbReference type="ARBA" id="ARBA00022771"/>
    </source>
</evidence>
<organism evidence="11 12">
    <name type="scientific">Candidatus Karelsulcia muelleri</name>
    <dbReference type="NCBI Taxonomy" id="336810"/>
    <lineage>
        <taxon>Bacteria</taxon>
        <taxon>Pseudomonadati</taxon>
        <taxon>Bacteroidota</taxon>
        <taxon>Flavobacteriia</taxon>
        <taxon>Flavobacteriales</taxon>
        <taxon>Candidatus Karelsulcia</taxon>
    </lineage>
</organism>
<evidence type="ECO:0000259" key="10">
    <source>
        <dbReference type="PROSITE" id="PS50076"/>
    </source>
</evidence>
<dbReference type="InterPro" id="IPR008971">
    <property type="entry name" value="HSP40/DnaJ_pept-bd"/>
</dbReference>
<dbReference type="InterPro" id="IPR036410">
    <property type="entry name" value="HSP_DnaJ_Cys-rich_dom_sf"/>
</dbReference>
<dbReference type="GO" id="GO:0009408">
    <property type="term" value="P:response to heat"/>
    <property type="evidence" value="ECO:0007669"/>
    <property type="project" value="InterPro"/>
</dbReference>
<dbReference type="PRINTS" id="PR00625">
    <property type="entry name" value="JDOMAIN"/>
</dbReference>
<dbReference type="InterPro" id="IPR001623">
    <property type="entry name" value="DnaJ_domain"/>
</dbReference>
<evidence type="ECO:0000256" key="6">
    <source>
        <dbReference type="ARBA" id="ARBA00022833"/>
    </source>
</evidence>
<dbReference type="GO" id="GO:0042026">
    <property type="term" value="P:protein refolding"/>
    <property type="evidence" value="ECO:0007669"/>
    <property type="project" value="TreeGrafter"/>
</dbReference>
<dbReference type="Gene3D" id="2.10.230.10">
    <property type="entry name" value="Heat shock protein DnaJ, cysteine-rich domain"/>
    <property type="match status" value="1"/>
</dbReference>
<dbReference type="EMBL" id="CP028359">
    <property type="protein sequence ID" value="AXN02582.1"/>
    <property type="molecule type" value="Genomic_DNA"/>
</dbReference>
<dbReference type="GO" id="GO:0051082">
    <property type="term" value="F:unfolded protein binding"/>
    <property type="evidence" value="ECO:0007669"/>
    <property type="project" value="UniProtKB-UniRule"/>
</dbReference>
<comment type="domain">
    <text evidence="9">The J domain is necessary and sufficient to stimulate DnaK ATPase activity. Zinc center 1 plays an important role in the autonomous, DnaK-independent chaperone activity of DnaJ. Zinc center 2 is essential for interaction with DnaK and for DnaJ activity.</text>
</comment>
<dbReference type="SMART" id="SM00271">
    <property type="entry name" value="DnaJ"/>
    <property type="match status" value="1"/>
</dbReference>
<feature type="binding site" evidence="9">
    <location>
        <position position="194"/>
    </location>
    <ligand>
        <name>Zn(2+)</name>
        <dbReference type="ChEBI" id="CHEBI:29105"/>
        <label>2</label>
    </ligand>
</feature>
<feature type="binding site" evidence="9">
    <location>
        <position position="165"/>
    </location>
    <ligand>
        <name>Zn(2+)</name>
        <dbReference type="ChEBI" id="CHEBI:29105"/>
        <label>2</label>
    </ligand>
</feature>
<sequence length="373" mass="42733">MKKKEMSKKDYYKILGIDRNANSDEIKRAYRKLALKYHPDRNIKNKKEAEAKFKEAAEAYSILSDKNKRRQYDQYGPENYNEFYNQNSDLNVEDIFSSFGDIFNEKLGGFADGFTDSDFVETTKKKGENLRIKIRLELNEINNGIIKKIKVKRMKFSKDVKFKICNLCNGTGYIHKVSNTFLGQLQTTINCTQCFGLGKLILRIPRGVNNQGLKQVEELINIKIPAGIQNKMQIKFLGKGNDAPFGIGKTGDIIVLVEEIPNKNFKRNCENLFYDLYISIPQAILGTSEYITTLNGKVLIKISPGCQCGKILRLKGKGLPKMNFFGIGDRGDLFININIWVPKKISKEHKLFFQNLKNDPNFAPKSRKHKKTT</sequence>
<feature type="domain" description="J" evidence="10">
    <location>
        <begin position="10"/>
        <end position="76"/>
    </location>
</feature>
<feature type="binding site" evidence="9">
    <location>
        <position position="191"/>
    </location>
    <ligand>
        <name>Zn(2+)</name>
        <dbReference type="ChEBI" id="CHEBI:29105"/>
        <label>2</label>
    </ligand>
</feature>
<evidence type="ECO:0000256" key="3">
    <source>
        <dbReference type="ARBA" id="ARBA00022723"/>
    </source>
</evidence>
<dbReference type="AlphaFoldDB" id="A0A346E0S7"/>
<dbReference type="GO" id="GO:0005737">
    <property type="term" value="C:cytoplasm"/>
    <property type="evidence" value="ECO:0007669"/>
    <property type="project" value="UniProtKB-SubCell"/>
</dbReference>
<dbReference type="CDD" id="cd10747">
    <property type="entry name" value="DnaJ_C"/>
    <property type="match status" value="1"/>
</dbReference>
<dbReference type="GO" id="GO:0006260">
    <property type="term" value="P:DNA replication"/>
    <property type="evidence" value="ECO:0007669"/>
    <property type="project" value="UniProtKB-KW"/>
</dbReference>
<dbReference type="CDD" id="cd10719">
    <property type="entry name" value="DnaJ_zf"/>
    <property type="match status" value="1"/>
</dbReference>
<keyword evidence="4 9" id="KW-0677">Repeat</keyword>
<dbReference type="InterPro" id="IPR018253">
    <property type="entry name" value="DnaJ_domain_CS"/>
</dbReference>
<dbReference type="InterPro" id="IPR002939">
    <property type="entry name" value="DnaJ_C"/>
</dbReference>
<evidence type="ECO:0000256" key="7">
    <source>
        <dbReference type="ARBA" id="ARBA00023016"/>
    </source>
</evidence>
<dbReference type="Gene3D" id="2.60.260.20">
    <property type="entry name" value="Urease metallochaperone UreE, N-terminal domain"/>
    <property type="match status" value="2"/>
</dbReference>
<keyword evidence="8 9" id="KW-0143">Chaperone</keyword>
<dbReference type="SUPFAM" id="SSF57938">
    <property type="entry name" value="DnaJ/Hsp40 cysteine-rich domain"/>
    <property type="match status" value="1"/>
</dbReference>
<keyword evidence="5" id="KW-0863">Zinc-finger</keyword>
<evidence type="ECO:0000256" key="8">
    <source>
        <dbReference type="ARBA" id="ARBA00023186"/>
    </source>
</evidence>
<comment type="cofactor">
    <cofactor evidence="9">
        <name>Zn(2+)</name>
        <dbReference type="ChEBI" id="CHEBI:29105"/>
    </cofactor>
    <text evidence="9">Binds 2 Zn(2+) ions per monomer.</text>
</comment>
<keyword evidence="6 9" id="KW-0862">Zinc</keyword>
<dbReference type="InterPro" id="IPR001305">
    <property type="entry name" value="HSP_DnaJ_Cys-rich_dom"/>
</dbReference>
<evidence type="ECO:0000256" key="4">
    <source>
        <dbReference type="ARBA" id="ARBA00022737"/>
    </source>
</evidence>
<feature type="binding site" evidence="9">
    <location>
        <position position="168"/>
    </location>
    <ligand>
        <name>Zn(2+)</name>
        <dbReference type="ChEBI" id="CHEBI:29105"/>
        <label>2</label>
    </ligand>
</feature>
<keyword evidence="3 9" id="KW-0479">Metal-binding</keyword>
<dbReference type="Proteomes" id="UP000257017">
    <property type="component" value="Chromosome"/>
</dbReference>
<dbReference type="PROSITE" id="PS50076">
    <property type="entry name" value="DNAJ_2"/>
    <property type="match status" value="1"/>
</dbReference>
<dbReference type="GO" id="GO:0005524">
    <property type="term" value="F:ATP binding"/>
    <property type="evidence" value="ECO:0007669"/>
    <property type="project" value="InterPro"/>
</dbReference>
<keyword evidence="1 9" id="KW-0963">Cytoplasm</keyword>
<dbReference type="SUPFAM" id="SSF49493">
    <property type="entry name" value="HSP40/DnaJ peptide-binding domain"/>
    <property type="match status" value="2"/>
</dbReference>
<proteinExistence type="inferred from homology"/>
<keyword evidence="2 9" id="KW-0235">DNA replication</keyword>
<dbReference type="PANTHER" id="PTHR43096">
    <property type="entry name" value="DNAJ HOMOLOG 1, MITOCHONDRIAL-RELATED"/>
    <property type="match status" value="1"/>
</dbReference>
<comment type="similarity">
    <text evidence="9">Belongs to the DnaJ family.</text>
</comment>
<reference evidence="11 12" key="1">
    <citation type="submission" date="2018-03" db="EMBL/GenBank/DDBJ databases">
        <title>A parallel universe: an anciently diverged bacterial symbiosis in a Hawaiian planthopper (Hemiptera: Cixiidae) reveals rearranged nutritional responsibilities.</title>
        <authorList>
            <person name="Bennett G."/>
            <person name="Mao M."/>
        </authorList>
    </citation>
    <scope>NUCLEOTIDE SEQUENCE [LARGE SCALE GENOMIC DNA]</scope>
    <source>
        <strain evidence="11 12">OLIH</strain>
    </source>
</reference>
<evidence type="ECO:0000256" key="1">
    <source>
        <dbReference type="ARBA" id="ARBA00022490"/>
    </source>
</evidence>
<comment type="function">
    <text evidence="9">Participates actively in the response to hyperosmotic and heat shock by preventing the aggregation of stress-denatured proteins and by disaggregating proteins, also in an autonomous, DnaK-independent fashion. Unfolded proteins bind initially to DnaJ; upon interaction with the DnaJ-bound protein, DnaK hydrolyzes its bound ATP, resulting in the formation of a stable complex. GrpE releases ADP from DnaK; ATP binding to DnaK triggers the release of the substrate protein, thus completing the reaction cycle. Several rounds of ATP-dependent interactions between DnaJ, DnaK and GrpE are required for fully efficient folding. Also involved, together with DnaK and GrpE, in the DNA replication of plasmids through activation of initiation proteins.</text>
</comment>
<dbReference type="SUPFAM" id="SSF46565">
    <property type="entry name" value="Chaperone J-domain"/>
    <property type="match status" value="1"/>
</dbReference>
<dbReference type="GO" id="GO:0031072">
    <property type="term" value="F:heat shock protein binding"/>
    <property type="evidence" value="ECO:0007669"/>
    <property type="project" value="InterPro"/>
</dbReference>
<evidence type="ECO:0000256" key="2">
    <source>
        <dbReference type="ARBA" id="ARBA00022705"/>
    </source>
</evidence>
<evidence type="ECO:0000256" key="9">
    <source>
        <dbReference type="HAMAP-Rule" id="MF_01152"/>
    </source>
</evidence>
<comment type="caution">
    <text evidence="9">Lacks conserved residue(s) required for the propagation of feature annotation.</text>
</comment>
<comment type="subcellular location">
    <subcellularLocation>
        <location evidence="9">Cytoplasm</location>
    </subcellularLocation>
</comment>
<gene>
    <name evidence="9" type="primary">dnaJ</name>
    <name evidence="11" type="ORF">C9I73_030</name>
</gene>
<dbReference type="HAMAP" id="MF_01152">
    <property type="entry name" value="DnaJ"/>
    <property type="match status" value="1"/>
</dbReference>
<dbReference type="Pfam" id="PF00226">
    <property type="entry name" value="DnaJ"/>
    <property type="match status" value="1"/>
</dbReference>
<dbReference type="InterPro" id="IPR036869">
    <property type="entry name" value="J_dom_sf"/>
</dbReference>
<accession>A0A346E0S7</accession>
<protein>
    <recommendedName>
        <fullName evidence="9">Chaperone protein DnaJ</fullName>
    </recommendedName>
</protein>
<keyword evidence="7 9" id="KW-0346">Stress response</keyword>
<dbReference type="GO" id="GO:0008270">
    <property type="term" value="F:zinc ion binding"/>
    <property type="evidence" value="ECO:0007669"/>
    <property type="project" value="UniProtKB-UniRule"/>
</dbReference>
<evidence type="ECO:0000313" key="12">
    <source>
        <dbReference type="Proteomes" id="UP000257017"/>
    </source>
</evidence>
<dbReference type="InterPro" id="IPR012724">
    <property type="entry name" value="DnaJ"/>
</dbReference>
<dbReference type="CDD" id="cd06257">
    <property type="entry name" value="DnaJ"/>
    <property type="match status" value="1"/>
</dbReference>